<dbReference type="Gene3D" id="2.60.40.1760">
    <property type="entry name" value="glycosyl hydrolase (family 31)"/>
    <property type="match status" value="1"/>
</dbReference>
<gene>
    <name evidence="13" type="ORF">QR680_001980</name>
</gene>
<feature type="compositionally biased region" description="Basic residues" evidence="8">
    <location>
        <begin position="433"/>
        <end position="443"/>
    </location>
</feature>
<feature type="domain" description="Glycosyl hydrolase family 31 C-terminal" evidence="12">
    <location>
        <begin position="1216"/>
        <end position="1304"/>
    </location>
</feature>
<dbReference type="InterPro" id="IPR021013">
    <property type="entry name" value="ATPase_Vma12"/>
</dbReference>
<dbReference type="SUPFAM" id="SSF48652">
    <property type="entry name" value="Tetraspanin"/>
    <property type="match status" value="1"/>
</dbReference>
<dbReference type="PANTHER" id="PTHR22762:SF145">
    <property type="entry name" value="GLYCOSIDE HYDROLASE FAMILY 31 N-TERMINAL DOMAIN-CONTAINING PROTEIN"/>
    <property type="match status" value="1"/>
</dbReference>
<dbReference type="InterPro" id="IPR018499">
    <property type="entry name" value="Tetraspanin/Peripherin"/>
</dbReference>
<dbReference type="InterPro" id="IPR048395">
    <property type="entry name" value="Glyco_hydro_31_C"/>
</dbReference>
<keyword evidence="5 9" id="KW-1133">Transmembrane helix</keyword>
<dbReference type="InterPro" id="IPR017853">
    <property type="entry name" value="GH"/>
</dbReference>
<dbReference type="GO" id="GO:0030246">
    <property type="term" value="F:carbohydrate binding"/>
    <property type="evidence" value="ECO:0007669"/>
    <property type="project" value="InterPro"/>
</dbReference>
<evidence type="ECO:0000259" key="11">
    <source>
        <dbReference type="Pfam" id="PF13802"/>
    </source>
</evidence>
<dbReference type="Proteomes" id="UP001175271">
    <property type="component" value="Unassembled WGS sequence"/>
</dbReference>
<evidence type="ECO:0000256" key="9">
    <source>
        <dbReference type="SAM" id="Phobius"/>
    </source>
</evidence>
<dbReference type="InterPro" id="IPR011013">
    <property type="entry name" value="Gal_mutarotase_sf_dom"/>
</dbReference>
<evidence type="ECO:0000256" key="7">
    <source>
        <dbReference type="ARBA" id="ARBA00023295"/>
    </source>
</evidence>
<dbReference type="GO" id="GO:0006491">
    <property type="term" value="P:N-glycan processing"/>
    <property type="evidence" value="ECO:0007669"/>
    <property type="project" value="TreeGrafter"/>
</dbReference>
<dbReference type="SUPFAM" id="SSF51011">
    <property type="entry name" value="Glycosyl hydrolase domain"/>
    <property type="match status" value="1"/>
</dbReference>
<dbReference type="PRINTS" id="PR00259">
    <property type="entry name" value="TMFOUR"/>
</dbReference>
<evidence type="ECO:0000256" key="6">
    <source>
        <dbReference type="ARBA" id="ARBA00023136"/>
    </source>
</evidence>
<evidence type="ECO:0000256" key="1">
    <source>
        <dbReference type="ARBA" id="ARBA00004141"/>
    </source>
</evidence>
<reference evidence="13" key="1">
    <citation type="submission" date="2023-06" db="EMBL/GenBank/DDBJ databases">
        <title>Genomic analysis of the entomopathogenic nematode Steinernema hermaphroditum.</title>
        <authorList>
            <person name="Schwarz E.M."/>
            <person name="Heppert J.K."/>
            <person name="Baniya A."/>
            <person name="Schwartz H.T."/>
            <person name="Tan C.-H."/>
            <person name="Antoshechkin I."/>
            <person name="Sternberg P.W."/>
            <person name="Goodrich-Blair H."/>
            <person name="Dillman A.R."/>
        </authorList>
    </citation>
    <scope>NUCLEOTIDE SEQUENCE</scope>
    <source>
        <strain evidence="13">PS9179</strain>
        <tissue evidence="13">Whole animal</tissue>
    </source>
</reference>
<feature type="compositionally biased region" description="Polar residues" evidence="8">
    <location>
        <begin position="366"/>
        <end position="385"/>
    </location>
</feature>
<accession>A0AA39H2E4</accession>
<feature type="region of interest" description="Disordered" evidence="8">
    <location>
        <begin position="362"/>
        <end position="460"/>
    </location>
</feature>
<dbReference type="FunFam" id="2.60.40.1180:FF:000023">
    <property type="entry name" value="neutral alpha-glucosidase AB isoform X2"/>
    <property type="match status" value="1"/>
</dbReference>
<evidence type="ECO:0000259" key="12">
    <source>
        <dbReference type="Pfam" id="PF21365"/>
    </source>
</evidence>
<name>A0AA39H2E4_9BILA</name>
<dbReference type="Gene3D" id="3.20.20.80">
    <property type="entry name" value="Glycosidases"/>
    <property type="match status" value="1"/>
</dbReference>
<protein>
    <recommendedName>
        <fullName evidence="15">Tetraspanin</fullName>
    </recommendedName>
</protein>
<dbReference type="CDD" id="cd14752">
    <property type="entry name" value="GH31_N"/>
    <property type="match status" value="1"/>
</dbReference>
<dbReference type="Pfam" id="PF01055">
    <property type="entry name" value="Glyco_hydro_31_2nd"/>
    <property type="match status" value="1"/>
</dbReference>
<feature type="transmembrane region" description="Helical" evidence="9">
    <location>
        <begin position="300"/>
        <end position="325"/>
    </location>
</feature>
<feature type="transmembrane region" description="Helical" evidence="9">
    <location>
        <begin position="112"/>
        <end position="133"/>
    </location>
</feature>
<dbReference type="InterPro" id="IPR013780">
    <property type="entry name" value="Glyco_hydro_b"/>
</dbReference>
<dbReference type="SUPFAM" id="SSF74650">
    <property type="entry name" value="Galactose mutarotase-like"/>
    <property type="match status" value="1"/>
</dbReference>
<comment type="similarity">
    <text evidence="2">Belongs to the glycosyl hydrolase 31 family.</text>
</comment>
<dbReference type="InterPro" id="IPR025887">
    <property type="entry name" value="Glyco_hydro_31_N_dom"/>
</dbReference>
<sequence length="1667" mass="190624">MKLPKTLKYSRYNNWKHGSDAERSELQRFLMPSRAEYDRFETVDGGRGSRPPDHRRHKPRQEICAPLKWTCFLLNFVVFLVGVTCLALGVYLCIKDPRSISEWADILLNPAIMLTIIGLAICIVSLCGAFGALRDNVFLLKTFALCVFFCYVVLVISTFVVFMLFYSDTTEGLSAHSILLYSIKKYHTNRNLADFVDYLQEQLECCGVSSMSQGYRDWQLSEQFQCEAANPYPEKCGVPFSCCKRAVISEAAGSSNPLLPAMRSLQCWQNAQTKRVQELEQDLHTRGCLQPLRTLFESHAVHIGIVVAVVILPVCVSVCLSHVLAKQIDHQRYLLEREARRYEKRKRRERERQRQRDLEIAEAAATTANDKPRPTSSKPVTTTVDETAKSPDGPPKRREERGRRKKRSASTSPNRAIPKVDSSVPIVPEKTAPKKKERRRRRSVNSQSTPPAVSPLENRTHQWVLQQSDLVNKDPHIAGAMQNPVDPASLHILGGHTVASVHEMSSLHDVDVQQTLSATQTPFISDPTRHKHSEVDLSNLMGRLLVFLLSVLALSSAVDRSNFKTCDQSGFCKRHRNPATKVEYAVIGDSVKINETSVNAVLKSAENELHLSVLFLEDSTIRVLIDENANALRARYQPLDALAREPSQQRIAESDVTRTEESVVINAPSGHTISVQFKPFRIDVQKKDELLLSLNSGSFLKFEHFRTKDESRDDGEGFWEESFKSHTDSKPHGSSSVGMDVSFVGFKFVYGLPEHADSFVLHSTAGQEPYRMYNLDVFEFELNTNMALYGSVPYIIAHNPKQSASVLWLNAAETWIDIDSSTADKGVLASLVDKFRSSQEVPQIDAHFMSESGLIDVFLFLGPTPNDVFRQYSTLTGVYPLPPQFAIAYHQCRWNYNDEEDVANVHAGFDEHDIPMDVLWLDIEHTDGKKYFTWDPVKFANPQKMINELAAKGRKMVTIIDPHIKKDDGYHVYKDAKDLGFFIKDKDGAKDYEGHCWPGASMYLDFVNPAVRDYWAGKFSYEQYSGSTKDLFTWNDMNEPSVFSGPEVTMHKDAKHYDDWEHRDIHNIYGFYQHSSTYRGQQMRSNNKLRPFVLTRSFFVGSQRTAAVWTGDNMADWGHLKSSVPMLLSLSVAGIPHVGADVGGFFKNVDEQLLARWYQAAAFQPFFRAHAHIDCKRREPWLFSEGTKNVIRDAIRTRYSFLPYWYTLFYEHSIVGKPVMRPLWSEFPEDESSFDEEREWMVGSAVLVRPVMDPDVESVSLYLPGRNEVWYEWDTHKARRSPGAVYVDTPMSKIPHFQRGGTIIPMRERIRRASSLMKDDPITLYIASNYKGDFANGSLYLDDGESYEYKNGNYLYWSFQYKKEGESLYTIKSKNLDESGVYDPDVYIEKIVIRGVRYYPRSVHMYYDDYNPETLEFSHDRDSHVMVIRKPSAFIMWFLHERHHSFIDLLFQRYDASTSKTQNGQLVVELLKKDKVNQKVLEDCQSAVPRHLPFFMIVERLDIYKPPAVKKDNTEYQKRLQKLREEQQEKEYKQMTMTIDAGQRYGRDNLMENFGQELRSANRHLIAVFNTLLTVGGAFVFGFFGIDIAYPHLNLDMTRRMIIGLVLGTIVFFADLYFIVKGLGDDVESTSVQSTTVLDFKKAVASTEASTSSSREAKANDENKKSR</sequence>
<feature type="region of interest" description="Disordered" evidence="8">
    <location>
        <begin position="1646"/>
        <end position="1667"/>
    </location>
</feature>
<dbReference type="FunFam" id="3.20.20.80:FF:000039">
    <property type="entry name" value="Glucosidase, alpha neutral C"/>
    <property type="match status" value="1"/>
</dbReference>
<comment type="subcellular location">
    <subcellularLocation>
        <location evidence="1">Membrane</location>
        <topology evidence="1">Multi-pass membrane protein</topology>
    </subcellularLocation>
</comment>
<organism evidence="13 14">
    <name type="scientific">Steinernema hermaphroditum</name>
    <dbReference type="NCBI Taxonomy" id="289476"/>
    <lineage>
        <taxon>Eukaryota</taxon>
        <taxon>Metazoa</taxon>
        <taxon>Ecdysozoa</taxon>
        <taxon>Nematoda</taxon>
        <taxon>Chromadorea</taxon>
        <taxon>Rhabditida</taxon>
        <taxon>Tylenchina</taxon>
        <taxon>Panagrolaimomorpha</taxon>
        <taxon>Strongyloidoidea</taxon>
        <taxon>Steinernematidae</taxon>
        <taxon>Steinernema</taxon>
    </lineage>
</organism>
<feature type="compositionally biased region" description="Basic and acidic residues" evidence="8">
    <location>
        <begin position="1655"/>
        <end position="1667"/>
    </location>
</feature>
<evidence type="ECO:0000256" key="2">
    <source>
        <dbReference type="ARBA" id="ARBA00007806"/>
    </source>
</evidence>
<dbReference type="CDD" id="cd06603">
    <property type="entry name" value="GH31_GANC_GANAB_alpha"/>
    <property type="match status" value="1"/>
</dbReference>
<keyword evidence="6 9" id="KW-0472">Membrane</keyword>
<evidence type="ECO:0000256" key="4">
    <source>
        <dbReference type="ARBA" id="ARBA00022801"/>
    </source>
</evidence>
<feature type="transmembrane region" description="Helical" evidence="9">
    <location>
        <begin position="1602"/>
        <end position="1620"/>
    </location>
</feature>
<dbReference type="Gene3D" id="1.10.1450.10">
    <property type="entry name" value="Tetraspanin"/>
    <property type="match status" value="1"/>
</dbReference>
<dbReference type="Pfam" id="PF21365">
    <property type="entry name" value="Glyco_hydro_31_3rd"/>
    <property type="match status" value="1"/>
</dbReference>
<evidence type="ECO:0000256" key="3">
    <source>
        <dbReference type="ARBA" id="ARBA00022692"/>
    </source>
</evidence>
<dbReference type="GO" id="GO:0070072">
    <property type="term" value="P:vacuolar proton-transporting V-type ATPase complex assembly"/>
    <property type="evidence" value="ECO:0007669"/>
    <property type="project" value="InterPro"/>
</dbReference>
<evidence type="ECO:0000256" key="8">
    <source>
        <dbReference type="SAM" id="MobiDB-lite"/>
    </source>
</evidence>
<dbReference type="EMBL" id="JAUCMV010000005">
    <property type="protein sequence ID" value="KAK0397093.1"/>
    <property type="molecule type" value="Genomic_DNA"/>
</dbReference>
<feature type="domain" description="Glycoside hydrolase family 31 TIM barrel" evidence="10">
    <location>
        <begin position="880"/>
        <end position="1208"/>
    </location>
</feature>
<dbReference type="GO" id="GO:0005975">
    <property type="term" value="P:carbohydrate metabolic process"/>
    <property type="evidence" value="ECO:0007669"/>
    <property type="project" value="InterPro"/>
</dbReference>
<dbReference type="SUPFAM" id="SSF51445">
    <property type="entry name" value="(Trans)glycosidases"/>
    <property type="match status" value="1"/>
</dbReference>
<evidence type="ECO:0008006" key="15">
    <source>
        <dbReference type="Google" id="ProtNLM"/>
    </source>
</evidence>
<dbReference type="GO" id="GO:0016020">
    <property type="term" value="C:membrane"/>
    <property type="evidence" value="ECO:0007669"/>
    <property type="project" value="UniProtKB-SubCell"/>
</dbReference>
<evidence type="ECO:0000259" key="10">
    <source>
        <dbReference type="Pfam" id="PF01055"/>
    </source>
</evidence>
<evidence type="ECO:0000313" key="14">
    <source>
        <dbReference type="Proteomes" id="UP001175271"/>
    </source>
</evidence>
<evidence type="ECO:0000256" key="5">
    <source>
        <dbReference type="ARBA" id="ARBA00022989"/>
    </source>
</evidence>
<dbReference type="Pfam" id="PF11712">
    <property type="entry name" value="Vma12"/>
    <property type="match status" value="1"/>
</dbReference>
<dbReference type="Pfam" id="PF00335">
    <property type="entry name" value="Tetraspanin"/>
    <property type="match status" value="1"/>
</dbReference>
<dbReference type="InterPro" id="IPR008952">
    <property type="entry name" value="Tetraspanin_EC2_sf"/>
</dbReference>
<comment type="caution">
    <text evidence="13">The sequence shown here is derived from an EMBL/GenBank/DDBJ whole genome shotgun (WGS) entry which is preliminary data.</text>
</comment>
<feature type="domain" description="Glycoside hydrolase family 31 N-terminal" evidence="11">
    <location>
        <begin position="611"/>
        <end position="817"/>
    </location>
</feature>
<dbReference type="Pfam" id="PF13802">
    <property type="entry name" value="Gal_mutarotas_2"/>
    <property type="match status" value="1"/>
</dbReference>
<keyword evidence="14" id="KW-1185">Reference proteome</keyword>
<evidence type="ECO:0000313" key="13">
    <source>
        <dbReference type="EMBL" id="KAK0397093.1"/>
    </source>
</evidence>
<feature type="compositionally biased region" description="Basic and acidic residues" evidence="8">
    <location>
        <begin position="386"/>
        <end position="402"/>
    </location>
</feature>
<proteinExistence type="inferred from homology"/>
<keyword evidence="4" id="KW-0378">Hydrolase</keyword>
<dbReference type="GO" id="GO:0090599">
    <property type="term" value="F:alpha-glucosidase activity"/>
    <property type="evidence" value="ECO:0007669"/>
    <property type="project" value="TreeGrafter"/>
</dbReference>
<feature type="transmembrane region" description="Helical" evidence="9">
    <location>
        <begin position="69"/>
        <end position="92"/>
    </location>
</feature>
<keyword evidence="3 9" id="KW-0812">Transmembrane</keyword>
<dbReference type="PANTHER" id="PTHR22762">
    <property type="entry name" value="ALPHA-GLUCOSIDASE"/>
    <property type="match status" value="1"/>
</dbReference>
<dbReference type="InterPro" id="IPR000322">
    <property type="entry name" value="Glyco_hydro_31_TIM"/>
</dbReference>
<feature type="transmembrane region" description="Helical" evidence="9">
    <location>
        <begin position="145"/>
        <end position="166"/>
    </location>
</feature>
<feature type="transmembrane region" description="Helical" evidence="9">
    <location>
        <begin position="1565"/>
        <end position="1590"/>
    </location>
</feature>
<dbReference type="Gene3D" id="2.60.40.1180">
    <property type="entry name" value="Golgi alpha-mannosidase II"/>
    <property type="match status" value="2"/>
</dbReference>
<keyword evidence="7" id="KW-0326">Glycosidase</keyword>